<reference evidence="1" key="1">
    <citation type="submission" date="2020-12" db="EMBL/GenBank/DDBJ databases">
        <title>The genome sequence of Inhella sp. 1Y17.</title>
        <authorList>
            <person name="Liu Y."/>
        </authorList>
    </citation>
    <scope>NUCLEOTIDE SEQUENCE</scope>
    <source>
        <strain evidence="1">1Y17</strain>
    </source>
</reference>
<organism evidence="1 2">
    <name type="scientific">Inhella proteolytica</name>
    <dbReference type="NCBI Taxonomy" id="2795029"/>
    <lineage>
        <taxon>Bacteria</taxon>
        <taxon>Pseudomonadati</taxon>
        <taxon>Pseudomonadota</taxon>
        <taxon>Betaproteobacteria</taxon>
        <taxon>Burkholderiales</taxon>
        <taxon>Sphaerotilaceae</taxon>
        <taxon>Inhella</taxon>
    </lineage>
</organism>
<dbReference type="EMBL" id="JAEDAK010000010">
    <property type="protein sequence ID" value="MBH9578148.1"/>
    <property type="molecule type" value="Genomic_DNA"/>
</dbReference>
<comment type="caution">
    <text evidence="1">The sequence shown here is derived from an EMBL/GenBank/DDBJ whole genome shotgun (WGS) entry which is preliminary data.</text>
</comment>
<sequence length="107" mass="11176">MTRSTAVLLSVAIGLAGCTERKADQDTACQASDLKAPDTCKPGQKVVFLPKTFGNPQVPVLFAGMNCDLSYSVVVTDGAVTCIYRPVKTAVPEKQGGSQGSSKPVEQ</sequence>
<gene>
    <name evidence="1" type="ORF">I7X39_14760</name>
</gene>
<keyword evidence="2" id="KW-1185">Reference proteome</keyword>
<evidence type="ECO:0000313" key="1">
    <source>
        <dbReference type="EMBL" id="MBH9578148.1"/>
    </source>
</evidence>
<name>A0A931NHU3_9BURK</name>
<accession>A0A931NHU3</accession>
<dbReference type="PROSITE" id="PS51257">
    <property type="entry name" value="PROKAR_LIPOPROTEIN"/>
    <property type="match status" value="1"/>
</dbReference>
<dbReference type="AlphaFoldDB" id="A0A931NHU3"/>
<dbReference type="RefSeq" id="WP_198111919.1">
    <property type="nucleotide sequence ID" value="NZ_JAEDAK010000010.1"/>
</dbReference>
<proteinExistence type="predicted"/>
<dbReference type="Proteomes" id="UP000613266">
    <property type="component" value="Unassembled WGS sequence"/>
</dbReference>
<protein>
    <recommendedName>
        <fullName evidence="3">Lipoprotein</fullName>
    </recommendedName>
</protein>
<evidence type="ECO:0000313" key="2">
    <source>
        <dbReference type="Proteomes" id="UP000613266"/>
    </source>
</evidence>
<evidence type="ECO:0008006" key="3">
    <source>
        <dbReference type="Google" id="ProtNLM"/>
    </source>
</evidence>